<evidence type="ECO:0000256" key="15">
    <source>
        <dbReference type="PROSITE-ProRule" id="PRU01319"/>
    </source>
</evidence>
<dbReference type="Pfam" id="PF01351">
    <property type="entry name" value="RNase_HII"/>
    <property type="match status" value="1"/>
</dbReference>
<evidence type="ECO:0000256" key="10">
    <source>
        <dbReference type="ARBA" id="ARBA00022723"/>
    </source>
</evidence>
<evidence type="ECO:0000313" key="18">
    <source>
        <dbReference type="EMBL" id="HHI89248.1"/>
    </source>
</evidence>
<dbReference type="GO" id="GO:0030145">
    <property type="term" value="F:manganese ion binding"/>
    <property type="evidence" value="ECO:0007669"/>
    <property type="project" value="UniProtKB-UniRule"/>
</dbReference>
<keyword evidence="8 14" id="KW-0963">Cytoplasm</keyword>
<dbReference type="GO" id="GO:0006298">
    <property type="term" value="P:mismatch repair"/>
    <property type="evidence" value="ECO:0007669"/>
    <property type="project" value="TreeGrafter"/>
</dbReference>
<dbReference type="GO" id="GO:0005737">
    <property type="term" value="C:cytoplasm"/>
    <property type="evidence" value="ECO:0007669"/>
    <property type="project" value="UniProtKB-SubCell"/>
</dbReference>
<dbReference type="FunFam" id="3.30.420.10:FF:000006">
    <property type="entry name" value="Ribonuclease HII"/>
    <property type="match status" value="1"/>
</dbReference>
<dbReference type="InterPro" id="IPR022898">
    <property type="entry name" value="RNase_HII"/>
</dbReference>
<evidence type="ECO:0000256" key="7">
    <source>
        <dbReference type="ARBA" id="ARBA00019179"/>
    </source>
</evidence>
<protein>
    <recommendedName>
        <fullName evidence="7 14">Ribonuclease HII</fullName>
        <shortName evidence="14">RNase HII</shortName>
        <ecNumber evidence="6 14">3.1.26.4</ecNumber>
    </recommendedName>
</protein>
<evidence type="ECO:0000256" key="11">
    <source>
        <dbReference type="ARBA" id="ARBA00022759"/>
    </source>
</evidence>
<keyword evidence="12 14" id="KW-0378">Hydrolase</keyword>
<comment type="cofactor">
    <cofactor evidence="2">
        <name>Mg(2+)</name>
        <dbReference type="ChEBI" id="CHEBI:18420"/>
    </cofactor>
</comment>
<feature type="binding site" evidence="14 15">
    <location>
        <position position="13"/>
    </location>
    <ligand>
        <name>a divalent metal cation</name>
        <dbReference type="ChEBI" id="CHEBI:60240"/>
    </ligand>
</feature>
<dbReference type="PROSITE" id="PS51975">
    <property type="entry name" value="RNASE_H_2"/>
    <property type="match status" value="1"/>
</dbReference>
<evidence type="ECO:0000256" key="9">
    <source>
        <dbReference type="ARBA" id="ARBA00022722"/>
    </source>
</evidence>
<dbReference type="PANTHER" id="PTHR10954:SF18">
    <property type="entry name" value="RIBONUCLEASE HII"/>
    <property type="match status" value="1"/>
</dbReference>
<dbReference type="EMBL" id="DROP01000319">
    <property type="protein sequence ID" value="HHI89248.1"/>
    <property type="molecule type" value="Genomic_DNA"/>
</dbReference>
<dbReference type="Proteomes" id="UP000885806">
    <property type="component" value="Unassembled WGS sequence"/>
</dbReference>
<sequence>MQEGGEGLIAGVDEAGRGPLAGPVVAAAVILVPGTCPDGLNDSKILSHRQREQLYTEILTHGQIGIGLAEPEEIDRLNILWASMVAMQRAVADLPLRPHGLLVDGNRCPEFDIPARAIVRGDRKSLSIAAASIVAKVTRDRLMGQACVRFPHYNLSGHKGYPTKAHRELLRTHGPCPVHRRSFAPVRDAWAHHRSRPAPLSNPPKD</sequence>
<evidence type="ECO:0000256" key="16">
    <source>
        <dbReference type="RuleBase" id="RU003515"/>
    </source>
</evidence>
<evidence type="ECO:0000256" key="4">
    <source>
        <dbReference type="ARBA" id="ARBA00004496"/>
    </source>
</evidence>
<evidence type="ECO:0000256" key="1">
    <source>
        <dbReference type="ARBA" id="ARBA00000077"/>
    </source>
</evidence>
<dbReference type="CDD" id="cd07182">
    <property type="entry name" value="RNase_HII_bacteria_HII_like"/>
    <property type="match status" value="1"/>
</dbReference>
<evidence type="ECO:0000256" key="13">
    <source>
        <dbReference type="ARBA" id="ARBA00023211"/>
    </source>
</evidence>
<dbReference type="PANTHER" id="PTHR10954">
    <property type="entry name" value="RIBONUCLEASE H2 SUBUNIT A"/>
    <property type="match status" value="1"/>
</dbReference>
<evidence type="ECO:0000256" key="5">
    <source>
        <dbReference type="ARBA" id="ARBA00007383"/>
    </source>
</evidence>
<dbReference type="HAMAP" id="MF_00052_B">
    <property type="entry name" value="RNase_HII_B"/>
    <property type="match status" value="1"/>
</dbReference>
<comment type="catalytic activity">
    <reaction evidence="1 14 15 16">
        <text>Endonucleolytic cleavage to 5'-phosphomonoester.</text>
        <dbReference type="EC" id="3.1.26.4"/>
    </reaction>
</comment>
<gene>
    <name evidence="14" type="primary">rnhB</name>
    <name evidence="18" type="ORF">ENK01_04765</name>
</gene>
<feature type="binding site" evidence="14 15">
    <location>
        <position position="14"/>
    </location>
    <ligand>
        <name>a divalent metal cation</name>
        <dbReference type="ChEBI" id="CHEBI:60240"/>
    </ligand>
</feature>
<keyword evidence="11 14" id="KW-0255">Endonuclease</keyword>
<evidence type="ECO:0000256" key="2">
    <source>
        <dbReference type="ARBA" id="ARBA00001946"/>
    </source>
</evidence>
<dbReference type="GO" id="GO:0032299">
    <property type="term" value="C:ribonuclease H2 complex"/>
    <property type="evidence" value="ECO:0007669"/>
    <property type="project" value="TreeGrafter"/>
</dbReference>
<evidence type="ECO:0000259" key="17">
    <source>
        <dbReference type="PROSITE" id="PS51975"/>
    </source>
</evidence>
<comment type="function">
    <text evidence="3 14 16">Endonuclease that specifically degrades the RNA of RNA-DNA hybrids.</text>
</comment>
<dbReference type="InterPro" id="IPR012337">
    <property type="entry name" value="RNaseH-like_sf"/>
</dbReference>
<name>A0A7V5U1J3_9PROT</name>
<evidence type="ECO:0000256" key="12">
    <source>
        <dbReference type="ARBA" id="ARBA00022801"/>
    </source>
</evidence>
<dbReference type="AlphaFoldDB" id="A0A7V5U1J3"/>
<proteinExistence type="inferred from homology"/>
<dbReference type="InterPro" id="IPR036397">
    <property type="entry name" value="RNaseH_sf"/>
</dbReference>
<evidence type="ECO:0000256" key="6">
    <source>
        <dbReference type="ARBA" id="ARBA00012180"/>
    </source>
</evidence>
<comment type="cofactor">
    <cofactor evidence="14 15">
        <name>Mn(2+)</name>
        <dbReference type="ChEBI" id="CHEBI:29035"/>
    </cofactor>
    <cofactor evidence="14 15">
        <name>Mg(2+)</name>
        <dbReference type="ChEBI" id="CHEBI:18420"/>
    </cofactor>
    <text evidence="14 15">Manganese or magnesium. Binds 1 divalent metal ion per monomer in the absence of substrate. May bind a second metal ion after substrate binding.</text>
</comment>
<dbReference type="GO" id="GO:0043137">
    <property type="term" value="P:DNA replication, removal of RNA primer"/>
    <property type="evidence" value="ECO:0007669"/>
    <property type="project" value="TreeGrafter"/>
</dbReference>
<comment type="subcellular location">
    <subcellularLocation>
        <location evidence="4 14">Cytoplasm</location>
    </subcellularLocation>
</comment>
<dbReference type="GO" id="GO:0003723">
    <property type="term" value="F:RNA binding"/>
    <property type="evidence" value="ECO:0007669"/>
    <property type="project" value="UniProtKB-UniRule"/>
</dbReference>
<dbReference type="NCBIfam" id="NF000595">
    <property type="entry name" value="PRK00015.1-3"/>
    <property type="match status" value="1"/>
</dbReference>
<evidence type="ECO:0000256" key="14">
    <source>
        <dbReference type="HAMAP-Rule" id="MF_00052"/>
    </source>
</evidence>
<dbReference type="EC" id="3.1.26.4" evidence="6 14"/>
<keyword evidence="13 14" id="KW-0464">Manganese</keyword>
<feature type="binding site" evidence="14 15">
    <location>
        <position position="104"/>
    </location>
    <ligand>
        <name>a divalent metal cation</name>
        <dbReference type="ChEBI" id="CHEBI:60240"/>
    </ligand>
</feature>
<dbReference type="Gene3D" id="3.30.420.10">
    <property type="entry name" value="Ribonuclease H-like superfamily/Ribonuclease H"/>
    <property type="match status" value="1"/>
</dbReference>
<accession>A0A7V5U1J3</accession>
<keyword evidence="9 14" id="KW-0540">Nuclease</keyword>
<evidence type="ECO:0000256" key="8">
    <source>
        <dbReference type="ARBA" id="ARBA00022490"/>
    </source>
</evidence>
<organism evidence="18">
    <name type="scientific">Hellea balneolensis</name>
    <dbReference type="NCBI Taxonomy" id="287478"/>
    <lineage>
        <taxon>Bacteria</taxon>
        <taxon>Pseudomonadati</taxon>
        <taxon>Pseudomonadota</taxon>
        <taxon>Alphaproteobacteria</taxon>
        <taxon>Maricaulales</taxon>
        <taxon>Robiginitomaculaceae</taxon>
        <taxon>Hellea</taxon>
    </lineage>
</organism>
<keyword evidence="10 14" id="KW-0479">Metal-binding</keyword>
<evidence type="ECO:0000256" key="3">
    <source>
        <dbReference type="ARBA" id="ARBA00004065"/>
    </source>
</evidence>
<reference evidence="18" key="1">
    <citation type="journal article" date="2020" name="mSystems">
        <title>Genome- and Community-Level Interaction Insights into Carbon Utilization and Element Cycling Functions of Hydrothermarchaeota in Hydrothermal Sediment.</title>
        <authorList>
            <person name="Zhou Z."/>
            <person name="Liu Y."/>
            <person name="Xu W."/>
            <person name="Pan J."/>
            <person name="Luo Z.H."/>
            <person name="Li M."/>
        </authorList>
    </citation>
    <scope>NUCLEOTIDE SEQUENCE [LARGE SCALE GENOMIC DNA]</scope>
    <source>
        <strain evidence="18">HyVt-538</strain>
    </source>
</reference>
<dbReference type="GO" id="GO:0004523">
    <property type="term" value="F:RNA-DNA hybrid ribonuclease activity"/>
    <property type="evidence" value="ECO:0007669"/>
    <property type="project" value="UniProtKB-UniRule"/>
</dbReference>
<dbReference type="SUPFAM" id="SSF53098">
    <property type="entry name" value="Ribonuclease H-like"/>
    <property type="match status" value="1"/>
</dbReference>
<dbReference type="InterPro" id="IPR001352">
    <property type="entry name" value="RNase_HII/HIII"/>
</dbReference>
<dbReference type="InterPro" id="IPR024567">
    <property type="entry name" value="RNase_HII/HIII_dom"/>
</dbReference>
<feature type="domain" description="RNase H type-2" evidence="17">
    <location>
        <begin position="7"/>
        <end position="195"/>
    </location>
</feature>
<comment type="caution">
    <text evidence="18">The sequence shown here is derived from an EMBL/GenBank/DDBJ whole genome shotgun (WGS) entry which is preliminary data.</text>
</comment>
<comment type="similarity">
    <text evidence="5 14 16">Belongs to the RNase HII family.</text>
</comment>